<protein>
    <recommendedName>
        <fullName evidence="4">F-box domain-containing protein</fullName>
    </recommendedName>
</protein>
<dbReference type="AlphaFoldDB" id="A0A8H6R650"/>
<comment type="caution">
    <text evidence="2">The sequence shown here is derived from an EMBL/GenBank/DDBJ whole genome shotgun (WGS) entry which is preliminary data.</text>
</comment>
<evidence type="ECO:0000313" key="2">
    <source>
        <dbReference type="EMBL" id="KAF7185955.1"/>
    </source>
</evidence>
<dbReference type="InterPro" id="IPR036047">
    <property type="entry name" value="F-box-like_dom_sf"/>
</dbReference>
<gene>
    <name evidence="2" type="ORF">HII31_12828</name>
</gene>
<reference evidence="2" key="1">
    <citation type="submission" date="2020-04" db="EMBL/GenBank/DDBJ databases">
        <title>Draft genome resource of the tomato pathogen Pseudocercospora fuligena.</title>
        <authorList>
            <person name="Zaccaron A."/>
        </authorList>
    </citation>
    <scope>NUCLEOTIDE SEQUENCE</scope>
    <source>
        <strain evidence="2">PF001</strain>
    </source>
</reference>
<feature type="region of interest" description="Disordered" evidence="1">
    <location>
        <begin position="419"/>
        <end position="448"/>
    </location>
</feature>
<organism evidence="2 3">
    <name type="scientific">Pseudocercospora fuligena</name>
    <dbReference type="NCBI Taxonomy" id="685502"/>
    <lineage>
        <taxon>Eukaryota</taxon>
        <taxon>Fungi</taxon>
        <taxon>Dikarya</taxon>
        <taxon>Ascomycota</taxon>
        <taxon>Pezizomycotina</taxon>
        <taxon>Dothideomycetes</taxon>
        <taxon>Dothideomycetidae</taxon>
        <taxon>Mycosphaerellales</taxon>
        <taxon>Mycosphaerellaceae</taxon>
        <taxon>Pseudocercospora</taxon>
    </lineage>
</organism>
<feature type="compositionally biased region" description="Basic and acidic residues" evidence="1">
    <location>
        <begin position="434"/>
        <end position="444"/>
    </location>
</feature>
<evidence type="ECO:0008006" key="4">
    <source>
        <dbReference type="Google" id="ProtNLM"/>
    </source>
</evidence>
<keyword evidence="3" id="KW-1185">Reference proteome</keyword>
<evidence type="ECO:0000256" key="1">
    <source>
        <dbReference type="SAM" id="MobiDB-lite"/>
    </source>
</evidence>
<evidence type="ECO:0000313" key="3">
    <source>
        <dbReference type="Proteomes" id="UP000660729"/>
    </source>
</evidence>
<dbReference type="SUPFAM" id="SSF81383">
    <property type="entry name" value="F-box domain"/>
    <property type="match status" value="1"/>
</dbReference>
<dbReference type="CDD" id="cd09917">
    <property type="entry name" value="F-box_SF"/>
    <property type="match status" value="1"/>
</dbReference>
<dbReference type="Proteomes" id="UP000660729">
    <property type="component" value="Unassembled WGS sequence"/>
</dbReference>
<dbReference type="EMBL" id="JABCIY010000306">
    <property type="protein sequence ID" value="KAF7185955.1"/>
    <property type="molecule type" value="Genomic_DNA"/>
</dbReference>
<name>A0A8H6R650_9PEZI</name>
<feature type="region of interest" description="Disordered" evidence="1">
    <location>
        <begin position="358"/>
        <end position="403"/>
    </location>
</feature>
<proteinExistence type="predicted"/>
<dbReference type="OrthoDB" id="3634462at2759"/>
<accession>A0A8H6R650</accession>
<sequence length="471" mass="54006">MAQSFIKIEYEGDFDDQPKSVGLRIPYEDIDDLVSAHEYLTRYFDDTDDPDAQQSREFLDRFWNEVWGIIPSLKHVTEQSTAKAQEVFGTTELLEEMLSYLDTKDKLKAMRVQRHWRDTVNGSVMLLRALGLESYDDGRYYSALSNRFQGRGYGRTRLEPGIRNPGFCYDDKDPKFFRWDQDSHSSFWTMNHRQEGLCEDPTQLQICLTMSTDPAKLRFGSRVAAMRIANPLVRQLRATIVCECRPSNYNMHGVRLYRQEDCHIVSTASEQGFTLGELADYTLKFAASHKGCKIPRIGYAFFVTLREGDVVMIQRREAEKEADALREVRRAEWLDRQAAEEEEERLEDERYRYVQEVQRPPSLGQPEQGVEDESAVPQDLRDGSDRDQEDADDAQDGATDQVLGTDEDGWEVLSVEVAPASNSTQHGGAAESTVAHEQRSDRTVRGGSMSTMRRVIKQGMNGAWRIFSGRR</sequence>